<protein>
    <recommendedName>
        <fullName evidence="15">lytic cellulose monooxygenase (C4-dehydrogenating)</fullName>
        <ecNumber evidence="15">1.14.99.56</ecNumber>
    </recommendedName>
</protein>
<keyword evidence="10" id="KW-1015">Disulfide bond</keyword>
<comment type="caution">
    <text evidence="17">The sequence shown here is derived from an EMBL/GenBank/DDBJ whole genome shotgun (WGS) entry which is preliminary data.</text>
</comment>
<dbReference type="GO" id="GO:0030245">
    <property type="term" value="P:cellulose catabolic process"/>
    <property type="evidence" value="ECO:0007669"/>
    <property type="project" value="UniProtKB-KW"/>
</dbReference>
<comment type="subcellular location">
    <subcellularLocation>
        <location evidence="2">Secreted</location>
    </subcellularLocation>
</comment>
<dbReference type="EMBL" id="BRPK01000002">
    <property type="protein sequence ID" value="GLB35699.1"/>
    <property type="molecule type" value="Genomic_DNA"/>
</dbReference>
<keyword evidence="12" id="KW-0624">Polysaccharide degradation</keyword>
<evidence type="ECO:0000256" key="4">
    <source>
        <dbReference type="ARBA" id="ARBA00022723"/>
    </source>
</evidence>
<feature type="domain" description="Auxiliary Activity family 9 catalytic" evidence="16">
    <location>
        <begin position="27"/>
        <end position="229"/>
    </location>
</feature>
<dbReference type="Pfam" id="PF03443">
    <property type="entry name" value="AA9"/>
    <property type="match status" value="1"/>
</dbReference>
<evidence type="ECO:0000256" key="14">
    <source>
        <dbReference type="ARBA" id="ARBA00045077"/>
    </source>
</evidence>
<evidence type="ECO:0000256" key="2">
    <source>
        <dbReference type="ARBA" id="ARBA00004613"/>
    </source>
</evidence>
<keyword evidence="9 17" id="KW-0503">Monooxygenase</keyword>
<dbReference type="CDD" id="cd21175">
    <property type="entry name" value="LPMO_AA9"/>
    <property type="match status" value="1"/>
</dbReference>
<dbReference type="InterPro" id="IPR049892">
    <property type="entry name" value="AA9"/>
</dbReference>
<dbReference type="GO" id="GO:0004497">
    <property type="term" value="F:monooxygenase activity"/>
    <property type="evidence" value="ECO:0007669"/>
    <property type="project" value="UniProtKB-KW"/>
</dbReference>
<accession>A0A9P3PHT3</accession>
<dbReference type="OrthoDB" id="3496539at2759"/>
<gene>
    <name evidence="17" type="ORF">LshimejAT787_0212640</name>
</gene>
<dbReference type="GO" id="GO:0046872">
    <property type="term" value="F:metal ion binding"/>
    <property type="evidence" value="ECO:0007669"/>
    <property type="project" value="UniProtKB-KW"/>
</dbReference>
<dbReference type="InterPro" id="IPR005103">
    <property type="entry name" value="AA9_LPMO"/>
</dbReference>
<evidence type="ECO:0000256" key="3">
    <source>
        <dbReference type="ARBA" id="ARBA00022525"/>
    </source>
</evidence>
<dbReference type="PANTHER" id="PTHR33353:SF10">
    <property type="entry name" value="ENDO-BETA-1,4-GLUCANASE D"/>
    <property type="match status" value="1"/>
</dbReference>
<dbReference type="PANTHER" id="PTHR33353">
    <property type="entry name" value="PUTATIVE (AFU_ORTHOLOGUE AFUA_1G12560)-RELATED"/>
    <property type="match status" value="1"/>
</dbReference>
<evidence type="ECO:0000256" key="6">
    <source>
        <dbReference type="ARBA" id="ARBA00023001"/>
    </source>
</evidence>
<keyword evidence="6" id="KW-0136">Cellulose degradation</keyword>
<evidence type="ECO:0000259" key="16">
    <source>
        <dbReference type="Pfam" id="PF03443"/>
    </source>
</evidence>
<keyword evidence="4" id="KW-0479">Metal-binding</keyword>
<keyword evidence="5" id="KW-0732">Signal</keyword>
<evidence type="ECO:0000256" key="1">
    <source>
        <dbReference type="ARBA" id="ARBA00001973"/>
    </source>
</evidence>
<comment type="similarity">
    <text evidence="13">Belongs to the polysaccharide monooxygenase AA9 family.</text>
</comment>
<evidence type="ECO:0000256" key="7">
    <source>
        <dbReference type="ARBA" id="ARBA00023002"/>
    </source>
</evidence>
<dbReference type="Proteomes" id="UP001063166">
    <property type="component" value="Unassembled WGS sequence"/>
</dbReference>
<dbReference type="AlphaFoldDB" id="A0A9P3PHT3"/>
<name>A0A9P3PHT3_LYOSH</name>
<proteinExistence type="inferred from homology"/>
<comment type="catalytic activity">
    <reaction evidence="14">
        <text>[(1-&gt;4)-beta-D-glucosyl]n+m + reduced acceptor + O2 = 4-dehydro-beta-D-glucosyl-[(1-&gt;4)-beta-D-glucosyl]n-1 + [(1-&gt;4)-beta-D-glucosyl]m + acceptor + H2O.</text>
        <dbReference type="EC" id="1.14.99.56"/>
    </reaction>
</comment>
<evidence type="ECO:0000256" key="13">
    <source>
        <dbReference type="ARBA" id="ARBA00044502"/>
    </source>
</evidence>
<evidence type="ECO:0000256" key="9">
    <source>
        <dbReference type="ARBA" id="ARBA00023033"/>
    </source>
</evidence>
<keyword evidence="8" id="KW-0186">Copper</keyword>
<dbReference type="EC" id="1.14.99.56" evidence="15"/>
<keyword evidence="7" id="KW-0560">Oxidoreductase</keyword>
<dbReference type="GO" id="GO:0005576">
    <property type="term" value="C:extracellular region"/>
    <property type="evidence" value="ECO:0007669"/>
    <property type="project" value="UniProtKB-SubCell"/>
</dbReference>
<evidence type="ECO:0000256" key="11">
    <source>
        <dbReference type="ARBA" id="ARBA00023277"/>
    </source>
</evidence>
<evidence type="ECO:0000256" key="5">
    <source>
        <dbReference type="ARBA" id="ARBA00022729"/>
    </source>
</evidence>
<evidence type="ECO:0000256" key="8">
    <source>
        <dbReference type="ARBA" id="ARBA00023008"/>
    </source>
</evidence>
<keyword evidence="11" id="KW-0119">Carbohydrate metabolism</keyword>
<evidence type="ECO:0000313" key="17">
    <source>
        <dbReference type="EMBL" id="GLB35699.1"/>
    </source>
</evidence>
<reference evidence="17" key="1">
    <citation type="submission" date="2022-07" db="EMBL/GenBank/DDBJ databases">
        <title>The genome of Lyophyllum shimeji provides insight into the initial evolution of ectomycorrhizal fungal genome.</title>
        <authorList>
            <person name="Kobayashi Y."/>
            <person name="Shibata T."/>
            <person name="Hirakawa H."/>
            <person name="Shigenobu S."/>
            <person name="Nishiyama T."/>
            <person name="Yamada A."/>
            <person name="Hasebe M."/>
            <person name="Kawaguchi M."/>
        </authorList>
    </citation>
    <scope>NUCLEOTIDE SEQUENCE</scope>
    <source>
        <strain evidence="17">AT787</strain>
    </source>
</reference>
<dbReference type="Gene3D" id="2.70.50.70">
    <property type="match status" value="1"/>
</dbReference>
<evidence type="ECO:0000256" key="10">
    <source>
        <dbReference type="ARBA" id="ARBA00023157"/>
    </source>
</evidence>
<comment type="cofactor">
    <cofactor evidence="1">
        <name>Cu(2+)</name>
        <dbReference type="ChEBI" id="CHEBI:29036"/>
    </cofactor>
</comment>
<organism evidence="17 18">
    <name type="scientific">Lyophyllum shimeji</name>
    <name type="common">Hon-shimeji</name>
    <name type="synonym">Tricholoma shimeji</name>
    <dbReference type="NCBI Taxonomy" id="47721"/>
    <lineage>
        <taxon>Eukaryota</taxon>
        <taxon>Fungi</taxon>
        <taxon>Dikarya</taxon>
        <taxon>Basidiomycota</taxon>
        <taxon>Agaricomycotina</taxon>
        <taxon>Agaricomycetes</taxon>
        <taxon>Agaricomycetidae</taxon>
        <taxon>Agaricales</taxon>
        <taxon>Tricholomatineae</taxon>
        <taxon>Lyophyllaceae</taxon>
        <taxon>Lyophyllum</taxon>
    </lineage>
</organism>
<evidence type="ECO:0000256" key="15">
    <source>
        <dbReference type="ARBA" id="ARBA00047174"/>
    </source>
</evidence>
<sequence length="239" mass="25247">MLKKDDSVAVFFILGQRVRHAGPVNAHYVFPSLNVNGQNTAPWVNVRMTNNHYSHGPVTDVTSIDMRCYTSETGATATTIDVAAGTTLGIMTDNIISHAGPLNVYMAKASNGNAATFAGDGAVWFKVYEIGAVTDGGNSITWPAYNTPGVSFTIPKNLPSGEYLVRVESIALHSAGSFGGAQFYIACGQINITGGGSGNPEPLVSIPGVYTGYEPGILINIYYPVPKNYTVPGPAVWRG</sequence>
<keyword evidence="18" id="KW-1185">Reference proteome</keyword>
<keyword evidence="3" id="KW-0964">Secreted</keyword>
<evidence type="ECO:0000313" key="18">
    <source>
        <dbReference type="Proteomes" id="UP001063166"/>
    </source>
</evidence>
<evidence type="ECO:0000256" key="12">
    <source>
        <dbReference type="ARBA" id="ARBA00023326"/>
    </source>
</evidence>